<dbReference type="RefSeq" id="WP_344722094.1">
    <property type="nucleotide sequence ID" value="NZ_BAAAUS010000008.1"/>
</dbReference>
<evidence type="ECO:0000313" key="1">
    <source>
        <dbReference type="EMBL" id="MFD1521233.1"/>
    </source>
</evidence>
<accession>A0ABW4F121</accession>
<organism evidence="1 2">
    <name type="scientific">Pseudonocardia yunnanensis</name>
    <dbReference type="NCBI Taxonomy" id="58107"/>
    <lineage>
        <taxon>Bacteria</taxon>
        <taxon>Bacillati</taxon>
        <taxon>Actinomycetota</taxon>
        <taxon>Actinomycetes</taxon>
        <taxon>Pseudonocardiales</taxon>
        <taxon>Pseudonocardiaceae</taxon>
        <taxon>Pseudonocardia</taxon>
    </lineage>
</organism>
<sequence>MTFGEEAGIPDGLVVELSRGKVLDGRSDEADRWMQMLRDRRQECIATLDRERMAIEIVFRLREDGNDYLYWLTVCGSEGSGLDLECPIDRDHLAAAKRTKQPGWVEAEPQVVLLPPPVEEAVRQWALRPRKADRDSTPD</sequence>
<protein>
    <submittedName>
        <fullName evidence="1">DUF6176 family protein</fullName>
    </submittedName>
</protein>
<comment type="caution">
    <text evidence="1">The sequence shown here is derived from an EMBL/GenBank/DDBJ whole genome shotgun (WGS) entry which is preliminary data.</text>
</comment>
<dbReference type="Proteomes" id="UP001597114">
    <property type="component" value="Unassembled WGS sequence"/>
</dbReference>
<gene>
    <name evidence="1" type="ORF">ACFSJD_27285</name>
</gene>
<evidence type="ECO:0000313" key="2">
    <source>
        <dbReference type="Proteomes" id="UP001597114"/>
    </source>
</evidence>
<keyword evidence="2" id="KW-1185">Reference proteome</keyword>
<proteinExistence type="predicted"/>
<dbReference type="EMBL" id="JBHUCO010000031">
    <property type="protein sequence ID" value="MFD1521233.1"/>
    <property type="molecule type" value="Genomic_DNA"/>
</dbReference>
<dbReference type="Pfam" id="PF19673">
    <property type="entry name" value="DUF6176"/>
    <property type="match status" value="1"/>
</dbReference>
<dbReference type="InterPro" id="IPR046174">
    <property type="entry name" value="DUF6176"/>
</dbReference>
<reference evidence="2" key="1">
    <citation type="journal article" date="2019" name="Int. J. Syst. Evol. Microbiol.">
        <title>The Global Catalogue of Microorganisms (GCM) 10K type strain sequencing project: providing services to taxonomists for standard genome sequencing and annotation.</title>
        <authorList>
            <consortium name="The Broad Institute Genomics Platform"/>
            <consortium name="The Broad Institute Genome Sequencing Center for Infectious Disease"/>
            <person name="Wu L."/>
            <person name="Ma J."/>
        </authorList>
    </citation>
    <scope>NUCLEOTIDE SEQUENCE [LARGE SCALE GENOMIC DNA]</scope>
    <source>
        <strain evidence="2">CCM 7043</strain>
    </source>
</reference>
<name>A0ABW4F121_9PSEU</name>